<protein>
    <submittedName>
        <fullName evidence="2">Uncharacterized protein</fullName>
    </submittedName>
</protein>
<dbReference type="EMBL" id="GL433859">
    <property type="protein sequence ID" value="EFN51986.1"/>
    <property type="molecule type" value="Genomic_DNA"/>
</dbReference>
<dbReference type="InParanoid" id="E1ZQ99"/>
<evidence type="ECO:0000313" key="2">
    <source>
        <dbReference type="EMBL" id="EFN51986.1"/>
    </source>
</evidence>
<name>E1ZQ99_CHLVA</name>
<gene>
    <name evidence="2" type="ORF">CHLNCDRAFT_139493</name>
</gene>
<reference evidence="2 3" key="1">
    <citation type="journal article" date="2010" name="Plant Cell">
        <title>The Chlorella variabilis NC64A genome reveals adaptation to photosymbiosis, coevolution with viruses, and cryptic sex.</title>
        <authorList>
            <person name="Blanc G."/>
            <person name="Duncan G."/>
            <person name="Agarkova I."/>
            <person name="Borodovsky M."/>
            <person name="Gurnon J."/>
            <person name="Kuo A."/>
            <person name="Lindquist E."/>
            <person name="Lucas S."/>
            <person name="Pangilinan J."/>
            <person name="Polle J."/>
            <person name="Salamov A."/>
            <person name="Terry A."/>
            <person name="Yamada T."/>
            <person name="Dunigan D.D."/>
            <person name="Grigoriev I.V."/>
            <person name="Claverie J.M."/>
            <person name="Van Etten J.L."/>
        </authorList>
    </citation>
    <scope>NUCLEOTIDE SEQUENCE [LARGE SCALE GENOMIC DNA]</scope>
    <source>
        <strain evidence="2 3">NC64A</strain>
    </source>
</reference>
<feature type="region of interest" description="Disordered" evidence="1">
    <location>
        <begin position="420"/>
        <end position="440"/>
    </location>
</feature>
<feature type="compositionally biased region" description="Low complexity" evidence="1">
    <location>
        <begin position="423"/>
        <end position="434"/>
    </location>
</feature>
<organism evidence="3">
    <name type="scientific">Chlorella variabilis</name>
    <name type="common">Green alga</name>
    <dbReference type="NCBI Taxonomy" id="554065"/>
    <lineage>
        <taxon>Eukaryota</taxon>
        <taxon>Viridiplantae</taxon>
        <taxon>Chlorophyta</taxon>
        <taxon>core chlorophytes</taxon>
        <taxon>Trebouxiophyceae</taxon>
        <taxon>Chlorellales</taxon>
        <taxon>Chlorellaceae</taxon>
        <taxon>Chlorella clade</taxon>
        <taxon>Chlorella</taxon>
    </lineage>
</organism>
<accession>E1ZQ99</accession>
<dbReference type="RefSeq" id="XP_005844088.1">
    <property type="nucleotide sequence ID" value="XM_005844026.1"/>
</dbReference>
<dbReference type="AlphaFoldDB" id="E1ZQ99"/>
<sequence>MQSDAFAHHTKRGLLVCDALTCLHLVRKGSLRLTEGDWVRLLTAAVVPLELMVPQLQRFAADVSLAPSPTSPTSMLVDACVHNCSVATLLLTRIAVTPPPAVPERAAALLMATALKPPKLVAWVSAVCQAALASMHAAAEALRNLFCANACLGLSAEVESRPDLQRQLVQFGARCLVLPEAEQAASVEDDEWCRILAQVAEVLSSVCLRDARIQYETASIGSGNSLLKATGSLAARLHLRSASASFEQAKFVLAFLTLMGSLCSDAVSLAEEGQPVSAQHIAVLVQQALQLPGGIPQHGHTDGHGTTLSALNGPVTMLARVAELQPAVLPRLAAQGVLVRALCTAGATLAQMAGEVPQAGMLYQALCDLLRKLVLHLQAEPTQQADVQQCVEGLSSDDGQCHRRALQLCTSLIEQRQEVDAASSSSLPRRQPLSPEEKQLSERRALALALLKLLRAPPPDE</sequence>
<evidence type="ECO:0000256" key="1">
    <source>
        <dbReference type="SAM" id="MobiDB-lite"/>
    </source>
</evidence>
<keyword evidence="3" id="KW-1185">Reference proteome</keyword>
<dbReference type="KEGG" id="cvr:CHLNCDRAFT_139493"/>
<evidence type="ECO:0000313" key="3">
    <source>
        <dbReference type="Proteomes" id="UP000008141"/>
    </source>
</evidence>
<dbReference type="GeneID" id="17351419"/>
<dbReference type="Proteomes" id="UP000008141">
    <property type="component" value="Unassembled WGS sequence"/>
</dbReference>
<proteinExistence type="predicted"/>